<dbReference type="PROSITE" id="PS50082">
    <property type="entry name" value="WD_REPEATS_2"/>
    <property type="match status" value="5"/>
</dbReference>
<keyword evidence="14" id="KW-1185">Reference proteome</keyword>
<dbReference type="AlphaFoldDB" id="A0A176VJ80"/>
<protein>
    <recommendedName>
        <fullName evidence="3">DDB1- and CUL4-associated factor 13</fullName>
    </recommendedName>
    <alternativeName>
        <fullName evidence="8">WD repeat and SOF domain-containing protein 1</fullName>
    </alternativeName>
</protein>
<dbReference type="PROSITE" id="PS50294">
    <property type="entry name" value="WD_REPEATS_REGION"/>
    <property type="match status" value="4"/>
</dbReference>
<evidence type="ECO:0000256" key="4">
    <source>
        <dbReference type="ARBA" id="ARBA00022574"/>
    </source>
</evidence>
<dbReference type="PROSITE" id="PS00678">
    <property type="entry name" value="WD_REPEATS_1"/>
    <property type="match status" value="1"/>
</dbReference>
<comment type="similarity">
    <text evidence="2">Belongs to the WD repeat DCAF13/WDSOF1 family.</text>
</comment>
<reference evidence="15" key="3">
    <citation type="journal article" date="2020" name="Curr. Biol.">
        <title>Chromatin organization in early land plants reveals an ancestral association between H3K27me3, transposons, and constitutive heterochromatin.</title>
        <authorList>
            <person name="Montgomery S.A."/>
            <person name="Tanizawa Y."/>
            <person name="Galik B."/>
            <person name="Wang N."/>
            <person name="Ito T."/>
            <person name="Mochizuki T."/>
            <person name="Akimcheva S."/>
            <person name="Bowman J.L."/>
            <person name="Cognat V."/>
            <person name="Marechal-Drouard L."/>
            <person name="Ekker H."/>
            <person name="Hong S.F."/>
            <person name="Kohchi T."/>
            <person name="Lin S.S."/>
            <person name="Liu L.D."/>
            <person name="Nakamura Y."/>
            <person name="Valeeva L.R."/>
            <person name="Shakirov E.V."/>
            <person name="Shippen D.E."/>
            <person name="Wei W.L."/>
            <person name="Yagura M."/>
            <person name="Yamaoka S."/>
            <person name="Yamato K.T."/>
            <person name="Liu C."/>
            <person name="Berger F."/>
        </authorList>
    </citation>
    <scope>NUCLEOTIDE SEQUENCE [LARGE SCALE GENOMIC DNA]</scope>
    <source>
        <strain evidence="15">Tak-1</strain>
    </source>
</reference>
<dbReference type="GO" id="GO:0000462">
    <property type="term" value="P:maturation of SSU-rRNA from tricistronic rRNA transcript (SSU-rRNA, 5.8S rRNA, LSU-rRNA)"/>
    <property type="evidence" value="ECO:0007669"/>
    <property type="project" value="TreeGrafter"/>
</dbReference>
<evidence type="ECO:0000256" key="7">
    <source>
        <dbReference type="ARBA" id="ARBA00023274"/>
    </source>
</evidence>
<dbReference type="Gene3D" id="2.130.10.10">
    <property type="entry name" value="YVTN repeat-like/Quinoprotein amine dehydrogenase"/>
    <property type="match status" value="2"/>
</dbReference>
<feature type="region of interest" description="Disordered" evidence="10">
    <location>
        <begin position="410"/>
        <end position="450"/>
    </location>
</feature>
<proteinExistence type="inferred from homology"/>
<dbReference type="PRINTS" id="PR00320">
    <property type="entry name" value="GPROTEINBRPT"/>
</dbReference>
<dbReference type="GO" id="GO:0016567">
    <property type="term" value="P:protein ubiquitination"/>
    <property type="evidence" value="ECO:0007669"/>
    <property type="project" value="UniProtKB-UniPathway"/>
</dbReference>
<evidence type="ECO:0000256" key="1">
    <source>
        <dbReference type="ARBA" id="ARBA00004604"/>
    </source>
</evidence>
<feature type="repeat" description="WD" evidence="9">
    <location>
        <begin position="326"/>
        <end position="367"/>
    </location>
</feature>
<dbReference type="InterPro" id="IPR020472">
    <property type="entry name" value="WD40_PAC1"/>
</dbReference>
<keyword evidence="6" id="KW-0539">Nucleus</keyword>
<keyword evidence="5" id="KW-0677">Repeat</keyword>
<dbReference type="UniPathway" id="UPA00143"/>
<dbReference type="InterPro" id="IPR019775">
    <property type="entry name" value="WD40_repeat_CS"/>
</dbReference>
<dbReference type="InterPro" id="IPR015943">
    <property type="entry name" value="WD40/YVTN_repeat-like_dom_sf"/>
</dbReference>
<dbReference type="InterPro" id="IPR001680">
    <property type="entry name" value="WD40_rpt"/>
</dbReference>
<evidence type="ECO:0000256" key="6">
    <source>
        <dbReference type="ARBA" id="ARBA00023242"/>
    </source>
</evidence>
<dbReference type="EMBL" id="AP019870">
    <property type="protein sequence ID" value="BBN11448.1"/>
    <property type="molecule type" value="Genomic_DNA"/>
</dbReference>
<evidence type="ECO:0000256" key="8">
    <source>
        <dbReference type="ARBA" id="ARBA00032239"/>
    </source>
</evidence>
<dbReference type="InterPro" id="IPR051733">
    <property type="entry name" value="WD_repeat_DCAF13/WDSOF1"/>
</dbReference>
<organism evidence="13 14">
    <name type="scientific">Marchantia polymorpha subsp. ruderalis</name>
    <dbReference type="NCBI Taxonomy" id="1480154"/>
    <lineage>
        <taxon>Eukaryota</taxon>
        <taxon>Viridiplantae</taxon>
        <taxon>Streptophyta</taxon>
        <taxon>Embryophyta</taxon>
        <taxon>Marchantiophyta</taxon>
        <taxon>Marchantiopsida</taxon>
        <taxon>Marchantiidae</taxon>
        <taxon>Marchantiales</taxon>
        <taxon>Marchantiaceae</taxon>
        <taxon>Marchantia</taxon>
    </lineage>
</organism>
<feature type="repeat" description="WD" evidence="9">
    <location>
        <begin position="283"/>
        <end position="314"/>
    </location>
</feature>
<evidence type="ECO:0000313" key="13">
    <source>
        <dbReference type="EMBL" id="OAE20930.1"/>
    </source>
</evidence>
<keyword evidence="7" id="KW-0687">Ribonucleoprotein</keyword>
<dbReference type="Proteomes" id="UP001162541">
    <property type="component" value="Chromosome 5"/>
</dbReference>
<keyword evidence="4 9" id="KW-0853">WD repeat</keyword>
<dbReference type="Pfam" id="PF00400">
    <property type="entry name" value="WD40"/>
    <property type="match status" value="4"/>
</dbReference>
<dbReference type="SUPFAM" id="SSF50978">
    <property type="entry name" value="WD40 repeat-like"/>
    <property type="match status" value="1"/>
</dbReference>
<dbReference type="EMBL" id="LVLJ01003561">
    <property type="protein sequence ID" value="OAE20930.1"/>
    <property type="molecule type" value="Genomic_DNA"/>
</dbReference>
<dbReference type="CDD" id="cd00200">
    <property type="entry name" value="WD40"/>
    <property type="match status" value="1"/>
</dbReference>
<feature type="domain" description="Sof1-like protein" evidence="11">
    <location>
        <begin position="359"/>
        <end position="445"/>
    </location>
</feature>
<reference evidence="12" key="2">
    <citation type="journal article" date="2019" name="Curr. Biol.">
        <title>Chromatin organization in early land plants reveals an ancestral association between H3K27me3, transposons, and constitutive heterochromatin.</title>
        <authorList>
            <person name="Montgomery S.A."/>
            <person name="Tanizawa Y."/>
            <person name="Galik B."/>
            <person name="Wang N."/>
            <person name="Ito T."/>
            <person name="Mochizuki T."/>
            <person name="Akimcheva S."/>
            <person name="Bowman J."/>
            <person name="Cognat V."/>
            <person name="Drouard L."/>
            <person name="Ekker H."/>
            <person name="Houng S."/>
            <person name="Kohchi T."/>
            <person name="Lin S."/>
            <person name="Liu L.D."/>
            <person name="Nakamura Y."/>
            <person name="Valeeva L.R."/>
            <person name="Shakirov E.V."/>
            <person name="Shippen D.E."/>
            <person name="Wei W."/>
            <person name="Yagura M."/>
            <person name="Yamaoka S."/>
            <person name="Yamato K.T."/>
            <person name="Liu C."/>
            <person name="Berger F."/>
        </authorList>
    </citation>
    <scope>NUCLEOTIDE SEQUENCE [LARGE SCALE GENOMIC DNA]</scope>
    <source>
        <strain evidence="12">Tak-1</strain>
    </source>
</reference>
<evidence type="ECO:0000256" key="2">
    <source>
        <dbReference type="ARBA" id="ARBA00005649"/>
    </source>
</evidence>
<gene>
    <name evidence="13" type="ORF">AXG93_3256s1770</name>
    <name evidence="12" type="ORF">Mp_5g11980</name>
</gene>
<dbReference type="InterPro" id="IPR036322">
    <property type="entry name" value="WD40_repeat_dom_sf"/>
</dbReference>
<evidence type="ECO:0000313" key="12">
    <source>
        <dbReference type="EMBL" id="BBN11448.1"/>
    </source>
</evidence>
<evidence type="ECO:0000256" key="9">
    <source>
        <dbReference type="PROSITE-ProRule" id="PRU00221"/>
    </source>
</evidence>
<dbReference type="PANTHER" id="PTHR22851:SF0">
    <property type="entry name" value="DDB1- AND CUL4-ASSOCIATED FACTOR 13"/>
    <property type="match status" value="1"/>
</dbReference>
<evidence type="ECO:0000256" key="10">
    <source>
        <dbReference type="SAM" id="MobiDB-lite"/>
    </source>
</evidence>
<evidence type="ECO:0000313" key="14">
    <source>
        <dbReference type="Proteomes" id="UP000077202"/>
    </source>
</evidence>
<dbReference type="FunFam" id="2.130.10.10:FF:000132">
    <property type="entry name" value="DDB1- and CUL4-associated factor 13"/>
    <property type="match status" value="1"/>
</dbReference>
<feature type="compositionally biased region" description="Basic and acidic residues" evidence="10">
    <location>
        <begin position="414"/>
        <end position="426"/>
    </location>
</feature>
<dbReference type="SMART" id="SM00320">
    <property type="entry name" value="WD40"/>
    <property type="match status" value="7"/>
</dbReference>
<evidence type="ECO:0000256" key="5">
    <source>
        <dbReference type="ARBA" id="ARBA00022737"/>
    </source>
</evidence>
<reference evidence="13 14" key="1">
    <citation type="submission" date="2016-03" db="EMBL/GenBank/DDBJ databases">
        <title>Mechanisms controlling the formation of the plant cell surface in tip-growing cells are functionally conserved among land plants.</title>
        <authorList>
            <person name="Honkanen S."/>
            <person name="Jones V.A."/>
            <person name="Morieri G."/>
            <person name="Champion C."/>
            <person name="Hetherington A.J."/>
            <person name="Kelly S."/>
            <person name="Saint-Marcoux D."/>
            <person name="Proust H."/>
            <person name="Prescott H."/>
            <person name="Dolan L."/>
        </authorList>
    </citation>
    <scope>NUCLEOTIDE SEQUENCE [LARGE SCALE GENOMIC DNA]</scope>
    <source>
        <strain evidence="14">cv. Tak-1 and cv. Tak-2</strain>
        <tissue evidence="13">Whole gametophyte</tissue>
    </source>
</reference>
<name>A0A176VJ80_MARPO</name>
<dbReference type="Proteomes" id="UP000077202">
    <property type="component" value="Unassembled WGS sequence"/>
</dbReference>
<dbReference type="GO" id="GO:0032040">
    <property type="term" value="C:small-subunit processome"/>
    <property type="evidence" value="ECO:0007669"/>
    <property type="project" value="TreeGrafter"/>
</dbReference>
<feature type="repeat" description="WD" evidence="9">
    <location>
        <begin position="105"/>
        <end position="138"/>
    </location>
</feature>
<sequence>MKVKVISRSEEEFTRERRQDLQKVFRNLDPKLHPQERAHEYTRALNATKLEKVFAKPFLGALSGHRDAVSSMAKNPRRLNCLLSGSMDGEIRLWELAKRHVISQYPGHKGAVRGLAVAPDGDHFVSCGDDCTVRLWELPAVGIATREDDEAQEPIATFQGKNAFRAVDYHWSNDVFATAGAQVDVWDPNRSQPTSTFSWGSDTVISVRFNPSEPDIFATTGSDRSIALYDLRTSTPLRKLIMQTRANSVAWNPREAFNFTVGNEDCSCYSYDMRNFKIATCIHKGHVSAVMDLDFSPTGKEFVTGSYDRTVRIFAYNGGHSREIYHTKRMQRVFCVKFSSDATYVLSGSDDTNIRLWKAKAAEQLGVLLPREKQKHAYSESLKERYKHLPEIKRIDRYRHLPKPVYKAGKLRQAVHDAERKREDRKRAHSAPGSMAHTSARKKRIVAELE</sequence>
<dbReference type="PANTHER" id="PTHR22851">
    <property type="entry name" value="U3 SMALL NUCLEOLAR RNA U3 SNORNA ASSOCIATED PROTEIN"/>
    <property type="match status" value="1"/>
</dbReference>
<feature type="repeat" description="WD" evidence="9">
    <location>
        <begin position="197"/>
        <end position="239"/>
    </location>
</feature>
<evidence type="ECO:0000259" key="11">
    <source>
        <dbReference type="Pfam" id="PF04158"/>
    </source>
</evidence>
<accession>A0A176VJ80</accession>
<dbReference type="InterPro" id="IPR007287">
    <property type="entry name" value="Sof1"/>
</dbReference>
<evidence type="ECO:0000313" key="15">
    <source>
        <dbReference type="Proteomes" id="UP001162541"/>
    </source>
</evidence>
<feature type="repeat" description="WD" evidence="9">
    <location>
        <begin position="62"/>
        <end position="104"/>
    </location>
</feature>
<comment type="subcellular location">
    <subcellularLocation>
        <location evidence="1">Nucleus</location>
        <location evidence="1">Nucleolus</location>
    </subcellularLocation>
</comment>
<evidence type="ECO:0000256" key="3">
    <source>
        <dbReference type="ARBA" id="ARBA00021762"/>
    </source>
</evidence>
<dbReference type="Pfam" id="PF04158">
    <property type="entry name" value="Sof1"/>
    <property type="match status" value="1"/>
</dbReference>